<reference evidence="2 3" key="1">
    <citation type="submission" date="2015-03" db="EMBL/GenBank/DDBJ databases">
        <title>Comparative genomics of Pseudomonas insights into diversity of traits involved in vanlence and defense.</title>
        <authorList>
            <person name="Qin Y."/>
        </authorList>
    </citation>
    <scope>NUCLEOTIDE SEQUENCE [LARGE SCALE GENOMIC DNA]</scope>
    <source>
        <strain evidence="2 3">C8</strain>
    </source>
</reference>
<evidence type="ECO:0000313" key="2">
    <source>
        <dbReference type="EMBL" id="KJZ50947.1"/>
    </source>
</evidence>
<dbReference type="AlphaFoldDB" id="A0A0F4U5C0"/>
<dbReference type="OrthoDB" id="6995375at2"/>
<feature type="transmembrane region" description="Helical" evidence="1">
    <location>
        <begin position="6"/>
        <end position="28"/>
    </location>
</feature>
<sequence>MTSIPIGLIAGLILVPMILTCFAVAFIAHKYVDAIEERLPNCSFVKTTKDAFSAGGLVGKVMRGGAIAMVLMMPALSARRGVIDASEVKGLPRHYKNLLIIPVIILFVLFFSLIALRVSAYFIESH</sequence>
<comment type="caution">
    <text evidence="2">The sequence shown here is derived from an EMBL/GenBank/DDBJ whole genome shotgun (WGS) entry which is preliminary data.</text>
</comment>
<protein>
    <submittedName>
        <fullName evidence="2">Uncharacterized protein</fullName>
    </submittedName>
</protein>
<dbReference type="RefSeq" id="WP_046037398.1">
    <property type="nucleotide sequence ID" value="NZ_LACC01000002.1"/>
</dbReference>
<evidence type="ECO:0000256" key="1">
    <source>
        <dbReference type="SAM" id="Phobius"/>
    </source>
</evidence>
<keyword evidence="1" id="KW-0812">Transmembrane</keyword>
<keyword evidence="1" id="KW-1133">Transmembrane helix</keyword>
<gene>
    <name evidence="2" type="ORF">VC35_01840</name>
</gene>
<evidence type="ECO:0000313" key="3">
    <source>
        <dbReference type="Proteomes" id="UP000033588"/>
    </source>
</evidence>
<keyword evidence="1" id="KW-0472">Membrane</keyword>
<feature type="transmembrane region" description="Helical" evidence="1">
    <location>
        <begin position="98"/>
        <end position="123"/>
    </location>
</feature>
<organism evidence="2 3">
    <name type="scientific">Pseudomonas fluorescens</name>
    <dbReference type="NCBI Taxonomy" id="294"/>
    <lineage>
        <taxon>Bacteria</taxon>
        <taxon>Pseudomonadati</taxon>
        <taxon>Pseudomonadota</taxon>
        <taxon>Gammaproteobacteria</taxon>
        <taxon>Pseudomonadales</taxon>
        <taxon>Pseudomonadaceae</taxon>
        <taxon>Pseudomonas</taxon>
    </lineage>
</organism>
<proteinExistence type="predicted"/>
<dbReference type="Proteomes" id="UP000033588">
    <property type="component" value="Unassembled WGS sequence"/>
</dbReference>
<name>A0A0F4U5C0_PSEFL</name>
<dbReference type="EMBL" id="LACC01000002">
    <property type="protein sequence ID" value="KJZ50947.1"/>
    <property type="molecule type" value="Genomic_DNA"/>
</dbReference>
<dbReference type="PATRIC" id="fig|294.132.peg.2360"/>
<accession>A0A0F4U5C0</accession>